<organism evidence="1 2">
    <name type="scientific">Roseobacter sinensis</name>
    <dbReference type="NCBI Taxonomy" id="2931391"/>
    <lineage>
        <taxon>Bacteria</taxon>
        <taxon>Pseudomonadati</taxon>
        <taxon>Pseudomonadota</taxon>
        <taxon>Alphaproteobacteria</taxon>
        <taxon>Rhodobacterales</taxon>
        <taxon>Roseobacteraceae</taxon>
        <taxon>Roseobacter</taxon>
    </lineage>
</organism>
<accession>A0ABT3BE63</accession>
<dbReference type="EMBL" id="JALIEB010000005">
    <property type="protein sequence ID" value="MCV3271855.1"/>
    <property type="molecule type" value="Genomic_DNA"/>
</dbReference>
<dbReference type="Proteomes" id="UP001208690">
    <property type="component" value="Unassembled WGS sequence"/>
</dbReference>
<reference evidence="1 2" key="1">
    <citation type="submission" date="2022-04" db="EMBL/GenBank/DDBJ databases">
        <title>Roseobacter sp. WL0113 is a bacterium isolated from neritic sediment.</title>
        <authorList>
            <person name="Wang L."/>
            <person name="He W."/>
            <person name="Zhang D.-F."/>
        </authorList>
    </citation>
    <scope>NUCLEOTIDE SEQUENCE [LARGE SCALE GENOMIC DNA]</scope>
    <source>
        <strain evidence="1 2">WL0113</strain>
    </source>
</reference>
<keyword evidence="2" id="KW-1185">Reference proteome</keyword>
<comment type="caution">
    <text evidence="1">The sequence shown here is derived from an EMBL/GenBank/DDBJ whole genome shotgun (WGS) entry which is preliminary data.</text>
</comment>
<sequence>MEMTATVEYAKGLKQRAWRGPVTLPLRSRTAQPGKVRRVVISARTEKKRPAGLQWPMPVRAIFPTKTLIMVWPGQRPSHVDGSTHQLRKFSNHDSIDKPNLTLACREKKIALMINANNSSITAADTLLTPNANLLTCSMYRWQSEL</sequence>
<proteinExistence type="predicted"/>
<dbReference type="RefSeq" id="WP_263844172.1">
    <property type="nucleotide sequence ID" value="NZ_JALIEB010000005.1"/>
</dbReference>
<gene>
    <name evidence="1" type="ORF">MUB52_10485</name>
</gene>
<evidence type="ECO:0000313" key="2">
    <source>
        <dbReference type="Proteomes" id="UP001208690"/>
    </source>
</evidence>
<evidence type="ECO:0000313" key="1">
    <source>
        <dbReference type="EMBL" id="MCV3271855.1"/>
    </source>
</evidence>
<name>A0ABT3BE63_9RHOB</name>
<protein>
    <submittedName>
        <fullName evidence="1">Uncharacterized protein</fullName>
    </submittedName>
</protein>